<dbReference type="SUPFAM" id="SSF46689">
    <property type="entry name" value="Homeodomain-like"/>
    <property type="match status" value="1"/>
</dbReference>
<dbReference type="Pfam" id="PF04255">
    <property type="entry name" value="DUF433"/>
    <property type="match status" value="1"/>
</dbReference>
<comment type="caution">
    <text evidence="1">The sequence shown here is derived from an EMBL/GenBank/DDBJ whole genome shotgun (WGS) entry which is preliminary data.</text>
</comment>
<dbReference type="InterPro" id="IPR036388">
    <property type="entry name" value="WH-like_DNA-bd_sf"/>
</dbReference>
<gene>
    <name evidence="1" type="ORF">COV91_00160</name>
</gene>
<dbReference type="EMBL" id="PCVG01000005">
    <property type="protein sequence ID" value="PIQ69175.1"/>
    <property type="molecule type" value="Genomic_DNA"/>
</dbReference>
<organism evidence="1 2">
    <name type="scientific">Candidatus Taylorbacteria bacterium CG11_big_fil_rev_8_21_14_0_20_46_11</name>
    <dbReference type="NCBI Taxonomy" id="1975025"/>
    <lineage>
        <taxon>Bacteria</taxon>
        <taxon>Candidatus Tayloriibacteriota</taxon>
    </lineage>
</organism>
<dbReference type="PANTHER" id="PTHR34849:SF3">
    <property type="entry name" value="SSR2962 PROTEIN"/>
    <property type="match status" value="1"/>
</dbReference>
<dbReference type="Gene3D" id="1.10.10.10">
    <property type="entry name" value="Winged helix-like DNA-binding domain superfamily/Winged helix DNA-binding domain"/>
    <property type="match status" value="1"/>
</dbReference>
<dbReference type="PANTHER" id="PTHR34849">
    <property type="entry name" value="SSL5025 PROTEIN"/>
    <property type="match status" value="1"/>
</dbReference>
<protein>
    <submittedName>
        <fullName evidence="1">Antitoxin</fullName>
    </submittedName>
</protein>
<sequence length="74" mass="8070">MNNRIEANPKVMVGKPIIKGTRITVELILRQLAQGLTAKDVIANYPHLKPEDVQAAINCRHLISIGGLNPPSFA</sequence>
<proteinExistence type="predicted"/>
<dbReference type="AlphaFoldDB" id="A0A2H0KD74"/>
<dbReference type="InterPro" id="IPR009057">
    <property type="entry name" value="Homeodomain-like_sf"/>
</dbReference>
<dbReference type="InterPro" id="IPR007367">
    <property type="entry name" value="DUF433"/>
</dbReference>
<evidence type="ECO:0000313" key="1">
    <source>
        <dbReference type="EMBL" id="PIQ69175.1"/>
    </source>
</evidence>
<reference evidence="1 2" key="1">
    <citation type="submission" date="2017-09" db="EMBL/GenBank/DDBJ databases">
        <title>Depth-based differentiation of microbial function through sediment-hosted aquifers and enrichment of novel symbionts in the deep terrestrial subsurface.</title>
        <authorList>
            <person name="Probst A.J."/>
            <person name="Ladd B."/>
            <person name="Jarett J.K."/>
            <person name="Geller-Mcgrath D.E."/>
            <person name="Sieber C.M."/>
            <person name="Emerson J.B."/>
            <person name="Anantharaman K."/>
            <person name="Thomas B.C."/>
            <person name="Malmstrom R."/>
            <person name="Stieglmeier M."/>
            <person name="Klingl A."/>
            <person name="Woyke T."/>
            <person name="Ryan C.M."/>
            <person name="Banfield J.F."/>
        </authorList>
    </citation>
    <scope>NUCLEOTIDE SEQUENCE [LARGE SCALE GENOMIC DNA]</scope>
    <source>
        <strain evidence="1">CG11_big_fil_rev_8_21_14_0_20_46_11</strain>
    </source>
</reference>
<dbReference type="Proteomes" id="UP000229342">
    <property type="component" value="Unassembled WGS sequence"/>
</dbReference>
<accession>A0A2H0KD74</accession>
<evidence type="ECO:0000313" key="2">
    <source>
        <dbReference type="Proteomes" id="UP000229342"/>
    </source>
</evidence>
<name>A0A2H0KD74_9BACT</name>